<dbReference type="Proteomes" id="UP001642484">
    <property type="component" value="Unassembled WGS sequence"/>
</dbReference>
<dbReference type="EMBL" id="CAXAMN010010335">
    <property type="protein sequence ID" value="CAK9031539.1"/>
    <property type="molecule type" value="Genomic_DNA"/>
</dbReference>
<comment type="caution">
    <text evidence="1">The sequence shown here is derived from an EMBL/GenBank/DDBJ whole genome shotgun (WGS) entry which is preliminary data.</text>
</comment>
<reference evidence="1 2" key="1">
    <citation type="submission" date="2024-02" db="EMBL/GenBank/DDBJ databases">
        <authorList>
            <person name="Chen Y."/>
            <person name="Shah S."/>
            <person name="Dougan E. K."/>
            <person name="Thang M."/>
            <person name="Chan C."/>
        </authorList>
    </citation>
    <scope>NUCLEOTIDE SEQUENCE [LARGE SCALE GENOMIC DNA]</scope>
</reference>
<name>A0ABP0KZW7_9DINO</name>
<keyword evidence="2" id="KW-1185">Reference proteome</keyword>
<evidence type="ECO:0000313" key="2">
    <source>
        <dbReference type="Proteomes" id="UP001642484"/>
    </source>
</evidence>
<proteinExistence type="predicted"/>
<gene>
    <name evidence="1" type="ORF">CCMP2556_LOCUS18332</name>
</gene>
<organism evidence="1 2">
    <name type="scientific">Durusdinium trenchii</name>
    <dbReference type="NCBI Taxonomy" id="1381693"/>
    <lineage>
        <taxon>Eukaryota</taxon>
        <taxon>Sar</taxon>
        <taxon>Alveolata</taxon>
        <taxon>Dinophyceae</taxon>
        <taxon>Suessiales</taxon>
        <taxon>Symbiodiniaceae</taxon>
        <taxon>Durusdinium</taxon>
    </lineage>
</organism>
<protein>
    <submittedName>
        <fullName evidence="1">Uncharacterized protein</fullName>
    </submittedName>
</protein>
<evidence type="ECO:0000313" key="1">
    <source>
        <dbReference type="EMBL" id="CAK9031539.1"/>
    </source>
</evidence>
<sequence>MRSWGFPLRILGERPQWLSTVGSLPAFDTASPLLKIPFDDTDTAGFFRWDLFHNFHLGLGKTFVASAVCCVLELLNPLSLEAAFKALTEDFAAYCQWKRQSPYHKKLTSKFFGVEASFQDWPDAGWSKGDFTRLMCQWFEDYCSREVVGHTEDPLYLKCAEAVCDANYFLSSLYHQGLFLRAPKAADIAQRGLKFLREYTVLAQMSFRRNQKRFALIPKGHYLHHQLLDLLHQSRRCDWCPNLLLYGCQLEEDYVGRPSRLSRRVSPKTVPLRVLQRSFLAIRSALGDEADDASQDVPTKGSA</sequence>
<accession>A0ABP0KZW7</accession>